<evidence type="ECO:0000313" key="11">
    <source>
        <dbReference type="Proteomes" id="UP001652660"/>
    </source>
</evidence>
<dbReference type="GO" id="GO:0003964">
    <property type="term" value="F:RNA-directed DNA polymerase activity"/>
    <property type="evidence" value="ECO:0007669"/>
    <property type="project" value="UniProtKB-KW"/>
</dbReference>
<organism evidence="11 12">
    <name type="scientific">Coffea arabica</name>
    <name type="common">Arabian coffee</name>
    <dbReference type="NCBI Taxonomy" id="13443"/>
    <lineage>
        <taxon>Eukaryota</taxon>
        <taxon>Viridiplantae</taxon>
        <taxon>Streptophyta</taxon>
        <taxon>Embryophyta</taxon>
        <taxon>Tracheophyta</taxon>
        <taxon>Spermatophyta</taxon>
        <taxon>Magnoliopsida</taxon>
        <taxon>eudicotyledons</taxon>
        <taxon>Gunneridae</taxon>
        <taxon>Pentapetalae</taxon>
        <taxon>asterids</taxon>
        <taxon>lamiids</taxon>
        <taxon>Gentianales</taxon>
        <taxon>Rubiaceae</taxon>
        <taxon>Ixoroideae</taxon>
        <taxon>Gardenieae complex</taxon>
        <taxon>Bertiereae - Coffeeae clade</taxon>
        <taxon>Coffeeae</taxon>
        <taxon>Coffea</taxon>
    </lineage>
</organism>
<dbReference type="GeneID" id="113737277"/>
<proteinExistence type="predicted"/>
<gene>
    <name evidence="12" type="primary">LOC113737277</name>
</gene>
<evidence type="ECO:0000256" key="3">
    <source>
        <dbReference type="ARBA" id="ARBA00022722"/>
    </source>
</evidence>
<keyword evidence="2" id="KW-0548">Nucleotidyltransferase</keyword>
<dbReference type="InterPro" id="IPR043502">
    <property type="entry name" value="DNA/RNA_pol_sf"/>
</dbReference>
<reference evidence="12" key="2">
    <citation type="submission" date="2025-08" db="UniProtKB">
        <authorList>
            <consortium name="RefSeq"/>
        </authorList>
    </citation>
    <scope>IDENTIFICATION</scope>
    <source>
        <tissue evidence="12">Leaves</tissue>
    </source>
</reference>
<dbReference type="InterPro" id="IPR041588">
    <property type="entry name" value="Integrase_H2C2"/>
</dbReference>
<keyword evidence="3" id="KW-0540">Nuclease</keyword>
<evidence type="ECO:0000256" key="6">
    <source>
        <dbReference type="ARBA" id="ARBA00022918"/>
    </source>
</evidence>
<evidence type="ECO:0000256" key="2">
    <source>
        <dbReference type="ARBA" id="ARBA00022695"/>
    </source>
</evidence>
<evidence type="ECO:0000313" key="12">
    <source>
        <dbReference type="RefSeq" id="XP_027120330.1"/>
    </source>
</evidence>
<dbReference type="PANTHER" id="PTHR35046:SF9">
    <property type="entry name" value="RNA-DIRECTED DNA POLYMERASE"/>
    <property type="match status" value="1"/>
</dbReference>
<keyword evidence="4" id="KW-0255">Endonuclease</keyword>
<protein>
    <recommendedName>
        <fullName evidence="13">Reverse transcriptase</fullName>
    </recommendedName>
</protein>
<dbReference type="Pfam" id="PF17921">
    <property type="entry name" value="Integrase_H2C2"/>
    <property type="match status" value="1"/>
</dbReference>
<dbReference type="AlphaFoldDB" id="A0A6P6WYA3"/>
<evidence type="ECO:0000256" key="1">
    <source>
        <dbReference type="ARBA" id="ARBA00022679"/>
    </source>
</evidence>
<dbReference type="PANTHER" id="PTHR35046">
    <property type="entry name" value="ZINC KNUCKLE (CCHC-TYPE) FAMILY PROTEIN"/>
    <property type="match status" value="1"/>
</dbReference>
<evidence type="ECO:0000259" key="8">
    <source>
        <dbReference type="Pfam" id="PF17917"/>
    </source>
</evidence>
<dbReference type="InterPro" id="IPR056924">
    <property type="entry name" value="SH3_Tf2-1"/>
</dbReference>
<evidence type="ECO:0000256" key="5">
    <source>
        <dbReference type="ARBA" id="ARBA00022801"/>
    </source>
</evidence>
<dbReference type="Gene3D" id="1.10.340.70">
    <property type="match status" value="1"/>
</dbReference>
<dbReference type="GO" id="GO:0004519">
    <property type="term" value="F:endonuclease activity"/>
    <property type="evidence" value="ECO:0007669"/>
    <property type="project" value="UniProtKB-KW"/>
</dbReference>
<evidence type="ECO:0000256" key="7">
    <source>
        <dbReference type="SAM" id="MobiDB-lite"/>
    </source>
</evidence>
<accession>A0A6P6WYA3</accession>
<feature type="region of interest" description="Disordered" evidence="7">
    <location>
        <begin position="533"/>
        <end position="560"/>
    </location>
</feature>
<dbReference type="OrthoDB" id="407598at2759"/>
<dbReference type="Pfam" id="PF24626">
    <property type="entry name" value="SH3_Tf2-1"/>
    <property type="match status" value="1"/>
</dbReference>
<keyword evidence="6" id="KW-0695">RNA-directed DNA polymerase</keyword>
<keyword evidence="5" id="KW-0378">Hydrolase</keyword>
<evidence type="ECO:0000259" key="9">
    <source>
        <dbReference type="Pfam" id="PF17921"/>
    </source>
</evidence>
<dbReference type="SUPFAM" id="SSF56672">
    <property type="entry name" value="DNA/RNA polymerases"/>
    <property type="match status" value="1"/>
</dbReference>
<keyword evidence="11" id="KW-1185">Reference proteome</keyword>
<feature type="domain" description="Tf2-1-like SH3-like" evidence="10">
    <location>
        <begin position="469"/>
        <end position="530"/>
    </location>
</feature>
<evidence type="ECO:0000259" key="10">
    <source>
        <dbReference type="Pfam" id="PF24626"/>
    </source>
</evidence>
<dbReference type="InterPro" id="IPR043128">
    <property type="entry name" value="Rev_trsase/Diguanyl_cyclase"/>
</dbReference>
<sequence length="625" mass="71861">MEKLYLMTIIVRRCVDQGDCLENDSAEEECSPTQEEIGCLVARRVLTARVKEDEQLQRENLFYTRCKVSDKVCSLIIDGGSCTNVASLLMVESMGLPTTRNRLQWLSEDGEVRVYKQEFENVFPDEVPDGLPPIRGIEHQIDLIPRALLPNKSTYCMGPEETKELQRQVDGLLGYVVSSQGIKVDESKIEAIKQWLTPKSVADVRSFHGLAGFYRHFVKDFSTIVEPLTAVTKKRIGAVLMQDKSPCAYFSEKLGGAALNYPTYDKELYALVRALETWQHYLRPREFMIHTDHESLKFLKGQLKLSKRHAKWSPHGKYFLHDGFLFYMDKLYVPNSSIRDLLVREAHSGGLMGHFGIVKTLAMLQEHFYWPYMRRDVERMTCLGLKDGSFHSCRKTDDASHIANLFFKEILRLHGMPQTIISDKDVKFLSYFWKTLWLHEAVRVNIEKCTQQYIQQANKHHCKMIFEPGDWVWLHLRKERFSKQRESKLSPRGDGPFRVFQHVNDNAYKLELPGDYNVSATFNVANLNPFLDEDDPDLRTNPSQVEGTDVSMDESSPIDDHVRVPLDPVTHARAKHFKESLQVLVQSVQDQQGVHRNIEGLDVANRVVYILIQAHEMPSDGHACG</sequence>
<name>A0A6P6WYA3_COFAR</name>
<dbReference type="InterPro" id="IPR041373">
    <property type="entry name" value="RT_RNaseH"/>
</dbReference>
<keyword evidence="1" id="KW-0808">Transferase</keyword>
<evidence type="ECO:0000256" key="4">
    <source>
        <dbReference type="ARBA" id="ARBA00022759"/>
    </source>
</evidence>
<dbReference type="GO" id="GO:0016787">
    <property type="term" value="F:hydrolase activity"/>
    <property type="evidence" value="ECO:0007669"/>
    <property type="project" value="UniProtKB-KW"/>
</dbReference>
<evidence type="ECO:0008006" key="13">
    <source>
        <dbReference type="Google" id="ProtNLM"/>
    </source>
</evidence>
<dbReference type="CDD" id="cd09274">
    <property type="entry name" value="RNase_HI_RT_Ty3"/>
    <property type="match status" value="1"/>
</dbReference>
<feature type="domain" description="Reverse transcriptase RNase H-like" evidence="8">
    <location>
        <begin position="230"/>
        <end position="313"/>
    </location>
</feature>
<feature type="domain" description="Integrase zinc-binding" evidence="9">
    <location>
        <begin position="335"/>
        <end position="380"/>
    </location>
</feature>
<dbReference type="Pfam" id="PF17917">
    <property type="entry name" value="RT_RNaseH"/>
    <property type="match status" value="1"/>
</dbReference>
<dbReference type="RefSeq" id="XP_027120330.1">
    <property type="nucleotide sequence ID" value="XM_027264529.1"/>
</dbReference>
<reference evidence="11" key="1">
    <citation type="journal article" date="2025" name="Foods">
        <title>Unveiling the Microbial Signatures of Arabica Coffee Cherries: Insights into Ripeness Specific Diversity, Functional Traits, and Implications for Quality and Safety.</title>
        <authorList>
            <consortium name="RefSeq"/>
            <person name="Tenea G.N."/>
            <person name="Cifuentes V."/>
            <person name="Reyes P."/>
            <person name="Cevallos-Vallejos M."/>
        </authorList>
    </citation>
    <scope>NUCLEOTIDE SEQUENCE [LARGE SCALE GENOMIC DNA]</scope>
</reference>
<dbReference type="Gene3D" id="3.30.70.270">
    <property type="match status" value="1"/>
</dbReference>
<dbReference type="Proteomes" id="UP001652660">
    <property type="component" value="Chromosome 2e"/>
</dbReference>